<dbReference type="Proteomes" id="UP001212152">
    <property type="component" value="Unassembled WGS sequence"/>
</dbReference>
<protein>
    <submittedName>
        <fullName evidence="2">Uncharacterized protein</fullName>
    </submittedName>
</protein>
<feature type="compositionally biased region" description="Pro residues" evidence="1">
    <location>
        <begin position="1"/>
        <end position="11"/>
    </location>
</feature>
<comment type="caution">
    <text evidence="2">The sequence shown here is derived from an EMBL/GenBank/DDBJ whole genome shotgun (WGS) entry which is preliminary data.</text>
</comment>
<evidence type="ECO:0000313" key="2">
    <source>
        <dbReference type="EMBL" id="KAJ3183083.1"/>
    </source>
</evidence>
<sequence>MPSPSPSPSPPHSHADVHDVDDIPPLPPPAFRPSPSQPTPQQRQDHGGNRFSTKNLRYIRIAPPTAVSPGVALQLILHVRKQHLMWFTPDHFDDIIKALERLLPAKLTRELTEKREQGLADVYRQDDFQMAFYLRPNEIRHAVLEKDVASTSYTSLQLHPQTLMVVAEPHHPADRSAPPPDFQGFNYKASIQPEDFLGPESELPVPVAQAVKSSYF</sequence>
<accession>A0AAD5TPH2</accession>
<organism evidence="2 3">
    <name type="scientific">Geranomyces variabilis</name>
    <dbReference type="NCBI Taxonomy" id="109894"/>
    <lineage>
        <taxon>Eukaryota</taxon>
        <taxon>Fungi</taxon>
        <taxon>Fungi incertae sedis</taxon>
        <taxon>Chytridiomycota</taxon>
        <taxon>Chytridiomycota incertae sedis</taxon>
        <taxon>Chytridiomycetes</taxon>
        <taxon>Spizellomycetales</taxon>
        <taxon>Powellomycetaceae</taxon>
        <taxon>Geranomyces</taxon>
    </lineage>
</organism>
<proteinExistence type="predicted"/>
<keyword evidence="3" id="KW-1185">Reference proteome</keyword>
<reference evidence="2" key="1">
    <citation type="submission" date="2020-05" db="EMBL/GenBank/DDBJ databases">
        <title>Phylogenomic resolution of chytrid fungi.</title>
        <authorList>
            <person name="Stajich J.E."/>
            <person name="Amses K."/>
            <person name="Simmons R."/>
            <person name="Seto K."/>
            <person name="Myers J."/>
            <person name="Bonds A."/>
            <person name="Quandt C.A."/>
            <person name="Barry K."/>
            <person name="Liu P."/>
            <person name="Grigoriev I."/>
            <person name="Longcore J.E."/>
            <person name="James T.Y."/>
        </authorList>
    </citation>
    <scope>NUCLEOTIDE SEQUENCE</scope>
    <source>
        <strain evidence="2">JEL0379</strain>
    </source>
</reference>
<dbReference type="AlphaFoldDB" id="A0AAD5TPH2"/>
<dbReference type="EMBL" id="JADGJQ010000007">
    <property type="protein sequence ID" value="KAJ3183083.1"/>
    <property type="molecule type" value="Genomic_DNA"/>
</dbReference>
<evidence type="ECO:0000256" key="1">
    <source>
        <dbReference type="SAM" id="MobiDB-lite"/>
    </source>
</evidence>
<gene>
    <name evidence="2" type="ORF">HDU87_007505</name>
</gene>
<feature type="compositionally biased region" description="Pro residues" evidence="1">
    <location>
        <begin position="24"/>
        <end position="38"/>
    </location>
</feature>
<name>A0AAD5TPH2_9FUNG</name>
<feature type="region of interest" description="Disordered" evidence="1">
    <location>
        <begin position="1"/>
        <end position="50"/>
    </location>
</feature>
<evidence type="ECO:0000313" key="3">
    <source>
        <dbReference type="Proteomes" id="UP001212152"/>
    </source>
</evidence>